<keyword evidence="9 16" id="KW-0418">Kinase</keyword>
<dbReference type="Pfam" id="PF17203">
    <property type="entry name" value="sCache_3_2"/>
    <property type="match status" value="1"/>
</dbReference>
<proteinExistence type="predicted"/>
<dbReference type="SUPFAM" id="SSF55874">
    <property type="entry name" value="ATPase domain of HSP90 chaperone/DNA topoisomerase II/histidine kinase"/>
    <property type="match status" value="1"/>
</dbReference>
<keyword evidence="7 14" id="KW-0812">Transmembrane</keyword>
<comment type="subcellular location">
    <subcellularLocation>
        <location evidence="2">Cell membrane</location>
        <topology evidence="2">Multi-pass membrane protein</topology>
    </subcellularLocation>
</comment>
<dbReference type="SMART" id="SM00387">
    <property type="entry name" value="HATPase_c"/>
    <property type="match status" value="1"/>
</dbReference>
<dbReference type="EC" id="2.7.13.3" evidence="3"/>
<reference evidence="16 17" key="1">
    <citation type="submission" date="2020-06" db="EMBL/GenBank/DDBJ databases">
        <title>Taxonomy, biology and ecology of Rhodococcus bacteria occurring in California pistachio and other woody hosts as revealed by genome sequence analyses.</title>
        <authorList>
            <person name="Gai Y."/>
            <person name="Riely B."/>
        </authorList>
    </citation>
    <scope>NUCLEOTIDE SEQUENCE [LARGE SCALE GENOMIC DNA]</scope>
    <source>
        <strain evidence="16 17">BP-284</strain>
    </source>
</reference>
<evidence type="ECO:0000256" key="12">
    <source>
        <dbReference type="ARBA" id="ARBA00023012"/>
    </source>
</evidence>
<dbReference type="InterPro" id="IPR016120">
    <property type="entry name" value="Sig_transdc_His_kin_SpoOB"/>
</dbReference>
<dbReference type="SUPFAM" id="SSF103190">
    <property type="entry name" value="Sensory domain-like"/>
    <property type="match status" value="1"/>
</dbReference>
<dbReference type="RefSeq" id="WP_068103023.1">
    <property type="nucleotide sequence ID" value="NZ_JABUKE010000018.1"/>
</dbReference>
<dbReference type="Pfam" id="PF02518">
    <property type="entry name" value="HATPase_c"/>
    <property type="match status" value="1"/>
</dbReference>
<dbReference type="PRINTS" id="PR00344">
    <property type="entry name" value="BCTRLSENSOR"/>
</dbReference>
<evidence type="ECO:0000256" key="5">
    <source>
        <dbReference type="ARBA" id="ARBA00022553"/>
    </source>
</evidence>
<evidence type="ECO:0000256" key="8">
    <source>
        <dbReference type="ARBA" id="ARBA00022741"/>
    </source>
</evidence>
<evidence type="ECO:0000256" key="9">
    <source>
        <dbReference type="ARBA" id="ARBA00022777"/>
    </source>
</evidence>
<keyword evidence="4" id="KW-1003">Cell membrane</keyword>
<evidence type="ECO:0000256" key="1">
    <source>
        <dbReference type="ARBA" id="ARBA00000085"/>
    </source>
</evidence>
<dbReference type="Proteomes" id="UP001520140">
    <property type="component" value="Unassembled WGS sequence"/>
</dbReference>
<dbReference type="PANTHER" id="PTHR43547">
    <property type="entry name" value="TWO-COMPONENT HISTIDINE KINASE"/>
    <property type="match status" value="1"/>
</dbReference>
<dbReference type="InterPro" id="IPR005467">
    <property type="entry name" value="His_kinase_dom"/>
</dbReference>
<dbReference type="PROSITE" id="PS50109">
    <property type="entry name" value="HIS_KIN"/>
    <property type="match status" value="1"/>
</dbReference>
<keyword evidence="10" id="KW-0067">ATP-binding</keyword>
<evidence type="ECO:0000259" key="15">
    <source>
        <dbReference type="PROSITE" id="PS50109"/>
    </source>
</evidence>
<keyword evidence="5" id="KW-0597">Phosphoprotein</keyword>
<dbReference type="EMBL" id="JABUKG010000018">
    <property type="protein sequence ID" value="MBY6322262.1"/>
    <property type="molecule type" value="Genomic_DNA"/>
</dbReference>
<dbReference type="SUPFAM" id="SSF55890">
    <property type="entry name" value="Sporulation response regulatory protein Spo0B"/>
    <property type="match status" value="1"/>
</dbReference>
<keyword evidence="12" id="KW-0902">Two-component regulatory system</keyword>
<keyword evidence="13 14" id="KW-0472">Membrane</keyword>
<dbReference type="InterPro" id="IPR004358">
    <property type="entry name" value="Sig_transdc_His_kin-like_C"/>
</dbReference>
<keyword evidence="6" id="KW-0808">Transferase</keyword>
<feature type="transmembrane region" description="Helical" evidence="14">
    <location>
        <begin position="20"/>
        <end position="40"/>
    </location>
</feature>
<evidence type="ECO:0000313" key="17">
    <source>
        <dbReference type="Proteomes" id="UP001520140"/>
    </source>
</evidence>
<comment type="caution">
    <text evidence="16">The sequence shown here is derived from an EMBL/GenBank/DDBJ whole genome shotgun (WGS) entry which is preliminary data.</text>
</comment>
<accession>A0ABS7NW39</accession>
<sequence length="524" mass="55886">MTSTNARRRRRSRSVARRLFLGQLAVVTVLVAIGGIAVVLDERALSDEATRHEVTAIVESLATSPSTAEAIESPDPTAILQPVTEEIRRATSVDFIVVMAPDRTRFTHTNPELIGGQFTGSIDRALAGETFTESYEGSLGPSIRAVTPVMDDGGTLVGLVSAGVTRARISDRFVAGLPVVLAVVAAALAVAVGASWILNRRLKSQTMGLAPDELRSMYDHHDAVLHSIGEGLLVWGHGDEAEVVNDEARRLLDLESDTVSRRDLPESLRGLGDSSVRDEMHLTSTRVLVVNQNPVIRGSRRLGTVTTVRDHTELQRVLGELDSMTSFAESLRSQAHESANRLHTVITMVELGRTEQAVEFATQELALSQNLIDRLMSTVQEPAVAALLLGKVSQAAEQGVELTVTEDTALADTDAVARRELVTLVGNLIDNAIDAAKQSDEAWVEVSVRETDTDVVVEVADSGPGMDADALARARTRGYSTKSGSRGLGLALVSQVIHRHGGTLSSDASAGSVVTATVPLGSLR</sequence>
<keyword evidence="8" id="KW-0547">Nucleotide-binding</keyword>
<dbReference type="PANTHER" id="PTHR43547:SF10">
    <property type="entry name" value="SENSOR HISTIDINE KINASE DCUS"/>
    <property type="match status" value="1"/>
</dbReference>
<comment type="catalytic activity">
    <reaction evidence="1">
        <text>ATP + protein L-histidine = ADP + protein N-phospho-L-histidine.</text>
        <dbReference type="EC" id="2.7.13.3"/>
    </reaction>
</comment>
<protein>
    <recommendedName>
        <fullName evidence="3">histidine kinase</fullName>
        <ecNumber evidence="3">2.7.13.3</ecNumber>
    </recommendedName>
</protein>
<keyword evidence="11 14" id="KW-1133">Transmembrane helix</keyword>
<evidence type="ECO:0000256" key="4">
    <source>
        <dbReference type="ARBA" id="ARBA00022475"/>
    </source>
</evidence>
<evidence type="ECO:0000256" key="6">
    <source>
        <dbReference type="ARBA" id="ARBA00022679"/>
    </source>
</evidence>
<evidence type="ECO:0000256" key="2">
    <source>
        <dbReference type="ARBA" id="ARBA00004651"/>
    </source>
</evidence>
<feature type="transmembrane region" description="Helical" evidence="14">
    <location>
        <begin position="173"/>
        <end position="198"/>
    </location>
</feature>
<evidence type="ECO:0000313" key="16">
    <source>
        <dbReference type="EMBL" id="MBY6322262.1"/>
    </source>
</evidence>
<keyword evidence="17" id="KW-1185">Reference proteome</keyword>
<dbReference type="Gene3D" id="3.30.565.10">
    <property type="entry name" value="Histidine kinase-like ATPase, C-terminal domain"/>
    <property type="match status" value="1"/>
</dbReference>
<dbReference type="InterPro" id="IPR036890">
    <property type="entry name" value="HATPase_C_sf"/>
</dbReference>
<evidence type="ECO:0000256" key="13">
    <source>
        <dbReference type="ARBA" id="ARBA00023136"/>
    </source>
</evidence>
<evidence type="ECO:0000256" key="14">
    <source>
        <dbReference type="SAM" id="Phobius"/>
    </source>
</evidence>
<feature type="domain" description="Histidine kinase" evidence="15">
    <location>
        <begin position="333"/>
        <end position="522"/>
    </location>
</feature>
<name>A0ABS7NW39_9NOCA</name>
<evidence type="ECO:0000256" key="3">
    <source>
        <dbReference type="ARBA" id="ARBA00012438"/>
    </source>
</evidence>
<organism evidence="16 17">
    <name type="scientific">Rhodococcoides kroppenstedtii</name>
    <dbReference type="NCBI Taxonomy" id="293050"/>
    <lineage>
        <taxon>Bacteria</taxon>
        <taxon>Bacillati</taxon>
        <taxon>Actinomycetota</taxon>
        <taxon>Actinomycetes</taxon>
        <taxon>Mycobacteriales</taxon>
        <taxon>Nocardiaceae</taxon>
        <taxon>Rhodococcoides</taxon>
    </lineage>
</organism>
<dbReference type="InterPro" id="IPR029151">
    <property type="entry name" value="Sensor-like_sf"/>
</dbReference>
<evidence type="ECO:0000256" key="11">
    <source>
        <dbReference type="ARBA" id="ARBA00022989"/>
    </source>
</evidence>
<evidence type="ECO:0000256" key="10">
    <source>
        <dbReference type="ARBA" id="ARBA00022840"/>
    </source>
</evidence>
<dbReference type="GO" id="GO:0016301">
    <property type="term" value="F:kinase activity"/>
    <property type="evidence" value="ECO:0007669"/>
    <property type="project" value="UniProtKB-KW"/>
</dbReference>
<dbReference type="Gene3D" id="3.30.450.20">
    <property type="entry name" value="PAS domain"/>
    <property type="match status" value="2"/>
</dbReference>
<evidence type="ECO:0000256" key="7">
    <source>
        <dbReference type="ARBA" id="ARBA00022692"/>
    </source>
</evidence>
<dbReference type="InterPro" id="IPR033463">
    <property type="entry name" value="sCache_3"/>
</dbReference>
<dbReference type="InterPro" id="IPR003594">
    <property type="entry name" value="HATPase_dom"/>
</dbReference>
<dbReference type="CDD" id="cd18773">
    <property type="entry name" value="PDC1_HK_sensor"/>
    <property type="match status" value="1"/>
</dbReference>
<gene>
    <name evidence="16" type="ORF">HQ605_15645</name>
</gene>